<dbReference type="AlphaFoldDB" id="A0A413FGG1"/>
<dbReference type="InterPro" id="IPR008537">
    <property type="entry name" value="DUF819"/>
</dbReference>
<dbReference type="Pfam" id="PF05684">
    <property type="entry name" value="DUF819"/>
    <property type="match status" value="1"/>
</dbReference>
<organism evidence="2 3">
    <name type="scientific">Enterocloster asparagiformis</name>
    <dbReference type="NCBI Taxonomy" id="333367"/>
    <lineage>
        <taxon>Bacteria</taxon>
        <taxon>Bacillati</taxon>
        <taxon>Bacillota</taxon>
        <taxon>Clostridia</taxon>
        <taxon>Lachnospirales</taxon>
        <taxon>Lachnospiraceae</taxon>
        <taxon>Enterocloster</taxon>
    </lineage>
</organism>
<comment type="caution">
    <text evidence="2">The sequence shown here is derived from an EMBL/GenBank/DDBJ whole genome shotgun (WGS) entry which is preliminary data.</text>
</comment>
<keyword evidence="1" id="KW-0472">Membrane</keyword>
<feature type="transmembrane region" description="Helical" evidence="1">
    <location>
        <begin position="156"/>
        <end position="178"/>
    </location>
</feature>
<feature type="transmembrane region" description="Helical" evidence="1">
    <location>
        <begin position="95"/>
        <end position="115"/>
    </location>
</feature>
<dbReference type="RefSeq" id="WP_007710666.1">
    <property type="nucleotide sequence ID" value="NZ_BAABXR010000001.1"/>
</dbReference>
<dbReference type="PANTHER" id="PTHR34289">
    <property type="entry name" value="PROTEIN, PUTATIVE (DUF819)-RELATED"/>
    <property type="match status" value="1"/>
</dbReference>
<evidence type="ECO:0000313" key="2">
    <source>
        <dbReference type="EMBL" id="RGX29848.1"/>
    </source>
</evidence>
<feature type="transmembrane region" description="Helical" evidence="1">
    <location>
        <begin position="260"/>
        <end position="279"/>
    </location>
</feature>
<feature type="transmembrane region" description="Helical" evidence="1">
    <location>
        <begin position="32"/>
        <end position="58"/>
    </location>
</feature>
<gene>
    <name evidence="2" type="ORF">DWV29_08975</name>
</gene>
<dbReference type="OrthoDB" id="653763at2"/>
<sequence>MDGVLINDTLLIFAIIIGVTAFGMYAEKKWRWAGILSGMGVSIFTAVALVTCHVLPTASGAYDVVYDYIMPLAIPMVLLEANIKRIIKESGHSFILMNVACAGAVIGGIAVGFLFRNNAYFAKDIAGYVAMEVGVCTGGTVNQAAMAKTFNVSHDVVGAAAVGSNLVAVSFLVIIGMIPNLKFFKKNFRHPYMDELEAQEVCPAQQVETAAAGEALGYTVLGFAKLMAFSFGVLGVSTLICNFMGSLGLPTVFDMLFSNIYLVTSVLTLVIVTTFPRFAESMRFGQEIGSFMLLLFMTVMGTGASIIEIIQIAPMIVVAEIIIIFFIMTITLGIAKIFKMNLEEALISINSSYGGPATACAYVGSKKWQRLMIPAVLIGVYGYIIGNALGILAGNIFL</sequence>
<keyword evidence="1" id="KW-1133">Transmembrane helix</keyword>
<feature type="transmembrane region" description="Helical" evidence="1">
    <location>
        <begin position="291"/>
        <end position="310"/>
    </location>
</feature>
<proteinExistence type="predicted"/>
<evidence type="ECO:0000313" key="3">
    <source>
        <dbReference type="Proteomes" id="UP000283880"/>
    </source>
</evidence>
<protein>
    <submittedName>
        <fullName evidence="2">DUF819 family protein</fullName>
    </submittedName>
</protein>
<evidence type="ECO:0000256" key="1">
    <source>
        <dbReference type="SAM" id="Phobius"/>
    </source>
</evidence>
<accession>A0A413FGG1</accession>
<dbReference type="EMBL" id="QSBM01000006">
    <property type="protein sequence ID" value="RGX29848.1"/>
    <property type="molecule type" value="Genomic_DNA"/>
</dbReference>
<feature type="transmembrane region" description="Helical" evidence="1">
    <location>
        <begin position="316"/>
        <end position="338"/>
    </location>
</feature>
<name>A0A413FGG1_9FIRM</name>
<reference evidence="2 3" key="1">
    <citation type="submission" date="2018-08" db="EMBL/GenBank/DDBJ databases">
        <title>A genome reference for cultivated species of the human gut microbiota.</title>
        <authorList>
            <person name="Zou Y."/>
            <person name="Xue W."/>
            <person name="Luo G."/>
        </authorList>
    </citation>
    <scope>NUCLEOTIDE SEQUENCE [LARGE SCALE GENOMIC DNA]</scope>
    <source>
        <strain evidence="2 3">AF04-15</strain>
    </source>
</reference>
<dbReference type="Proteomes" id="UP000283880">
    <property type="component" value="Unassembled WGS sequence"/>
</dbReference>
<keyword evidence="1" id="KW-0812">Transmembrane</keyword>
<feature type="transmembrane region" description="Helical" evidence="1">
    <location>
        <begin position="6"/>
        <end position="25"/>
    </location>
</feature>
<dbReference type="PANTHER" id="PTHR34289:SF8">
    <property type="entry name" value="DUF819 DOMAIN-CONTAINING PROTEIN"/>
    <property type="match status" value="1"/>
</dbReference>
<feature type="transmembrane region" description="Helical" evidence="1">
    <location>
        <begin position="226"/>
        <end position="248"/>
    </location>
</feature>
<feature type="transmembrane region" description="Helical" evidence="1">
    <location>
        <begin position="375"/>
        <end position="397"/>
    </location>
</feature>